<feature type="transmembrane region" description="Helical" evidence="6">
    <location>
        <begin position="358"/>
        <end position="378"/>
    </location>
</feature>
<dbReference type="GeneID" id="63767275"/>
<evidence type="ECO:0000256" key="5">
    <source>
        <dbReference type="ARBA" id="ARBA00023136"/>
    </source>
</evidence>
<dbReference type="InterPro" id="IPR036259">
    <property type="entry name" value="MFS_trans_sf"/>
</dbReference>
<feature type="transmembrane region" description="Helical" evidence="6">
    <location>
        <begin position="423"/>
        <end position="446"/>
    </location>
</feature>
<gene>
    <name evidence="8" type="ORF">ASPSYDRAFT_83151</name>
</gene>
<dbReference type="EMBL" id="KV878602">
    <property type="protein sequence ID" value="OJJ52420.1"/>
    <property type="molecule type" value="Genomic_DNA"/>
</dbReference>
<dbReference type="PANTHER" id="PTHR43791:SF47">
    <property type="entry name" value="MAJOR FACILITATOR SUPERFAMILY (MFS) PROFILE DOMAIN-CONTAINING PROTEIN-RELATED"/>
    <property type="match status" value="1"/>
</dbReference>
<feature type="transmembrane region" description="Helical" evidence="6">
    <location>
        <begin position="192"/>
        <end position="215"/>
    </location>
</feature>
<evidence type="ECO:0000256" key="2">
    <source>
        <dbReference type="ARBA" id="ARBA00022448"/>
    </source>
</evidence>
<dbReference type="FunFam" id="1.20.1250.20:FF:000409">
    <property type="entry name" value="MFS general substrate transporter"/>
    <property type="match status" value="1"/>
</dbReference>
<comment type="subcellular location">
    <subcellularLocation>
        <location evidence="1">Membrane</location>
        <topology evidence="1">Multi-pass membrane protein</topology>
    </subcellularLocation>
</comment>
<accession>A0A1L9SYZ9</accession>
<proteinExistence type="predicted"/>
<evidence type="ECO:0000256" key="3">
    <source>
        <dbReference type="ARBA" id="ARBA00022692"/>
    </source>
</evidence>
<dbReference type="SUPFAM" id="SSF103473">
    <property type="entry name" value="MFS general substrate transporter"/>
    <property type="match status" value="1"/>
</dbReference>
<name>A0A1L9SYZ9_9EURO</name>
<dbReference type="PANTHER" id="PTHR43791">
    <property type="entry name" value="PERMEASE-RELATED"/>
    <property type="match status" value="1"/>
</dbReference>
<feature type="transmembrane region" description="Helical" evidence="6">
    <location>
        <begin position="264"/>
        <end position="291"/>
    </location>
</feature>
<evidence type="ECO:0000259" key="7">
    <source>
        <dbReference type="PROSITE" id="PS50850"/>
    </source>
</evidence>
<evidence type="ECO:0000313" key="8">
    <source>
        <dbReference type="EMBL" id="OJJ52420.1"/>
    </source>
</evidence>
<dbReference type="VEuPathDB" id="FungiDB:ASPSYDRAFT_83151"/>
<dbReference type="PROSITE" id="PS50850">
    <property type="entry name" value="MFS"/>
    <property type="match status" value="1"/>
</dbReference>
<feature type="transmembrane region" description="Helical" evidence="6">
    <location>
        <begin position="331"/>
        <end position="352"/>
    </location>
</feature>
<feature type="transmembrane region" description="Helical" evidence="6">
    <location>
        <begin position="297"/>
        <end position="319"/>
    </location>
</feature>
<dbReference type="OrthoDB" id="3639251at2759"/>
<organism evidence="8 9">
    <name type="scientific">Aspergillus sydowii CBS 593.65</name>
    <dbReference type="NCBI Taxonomy" id="1036612"/>
    <lineage>
        <taxon>Eukaryota</taxon>
        <taxon>Fungi</taxon>
        <taxon>Dikarya</taxon>
        <taxon>Ascomycota</taxon>
        <taxon>Pezizomycotina</taxon>
        <taxon>Eurotiomycetes</taxon>
        <taxon>Eurotiomycetidae</taxon>
        <taxon>Eurotiales</taxon>
        <taxon>Aspergillaceae</taxon>
        <taxon>Aspergillus</taxon>
        <taxon>Aspergillus subgen. Nidulantes</taxon>
    </lineage>
</organism>
<keyword evidence="4 6" id="KW-1133">Transmembrane helix</keyword>
<evidence type="ECO:0000313" key="9">
    <source>
        <dbReference type="Proteomes" id="UP000184356"/>
    </source>
</evidence>
<dbReference type="GO" id="GO:0022857">
    <property type="term" value="F:transmembrane transporter activity"/>
    <property type="evidence" value="ECO:0007669"/>
    <property type="project" value="InterPro"/>
</dbReference>
<dbReference type="Gene3D" id="1.20.1250.20">
    <property type="entry name" value="MFS general substrate transporter like domains"/>
    <property type="match status" value="2"/>
</dbReference>
<feature type="transmembrane region" description="Helical" evidence="6">
    <location>
        <begin position="161"/>
        <end position="180"/>
    </location>
</feature>
<dbReference type="FunFam" id="1.20.1250.20:FF:000511">
    <property type="entry name" value="MFS general substrate transporter"/>
    <property type="match status" value="1"/>
</dbReference>
<evidence type="ECO:0000256" key="1">
    <source>
        <dbReference type="ARBA" id="ARBA00004141"/>
    </source>
</evidence>
<reference evidence="9" key="1">
    <citation type="journal article" date="2017" name="Genome Biol.">
        <title>Comparative genomics reveals high biological diversity and specific adaptations in the industrially and medically important fungal genus Aspergillus.</title>
        <authorList>
            <person name="de Vries R.P."/>
            <person name="Riley R."/>
            <person name="Wiebenga A."/>
            <person name="Aguilar-Osorio G."/>
            <person name="Amillis S."/>
            <person name="Uchima C.A."/>
            <person name="Anderluh G."/>
            <person name="Asadollahi M."/>
            <person name="Askin M."/>
            <person name="Barry K."/>
            <person name="Battaglia E."/>
            <person name="Bayram O."/>
            <person name="Benocci T."/>
            <person name="Braus-Stromeyer S.A."/>
            <person name="Caldana C."/>
            <person name="Canovas D."/>
            <person name="Cerqueira G.C."/>
            <person name="Chen F."/>
            <person name="Chen W."/>
            <person name="Choi C."/>
            <person name="Clum A."/>
            <person name="Dos Santos R.A."/>
            <person name="Damasio A.R."/>
            <person name="Diallinas G."/>
            <person name="Emri T."/>
            <person name="Fekete E."/>
            <person name="Flipphi M."/>
            <person name="Freyberg S."/>
            <person name="Gallo A."/>
            <person name="Gournas C."/>
            <person name="Habgood R."/>
            <person name="Hainaut M."/>
            <person name="Harispe M.L."/>
            <person name="Henrissat B."/>
            <person name="Hilden K.S."/>
            <person name="Hope R."/>
            <person name="Hossain A."/>
            <person name="Karabika E."/>
            <person name="Karaffa L."/>
            <person name="Karanyi Z."/>
            <person name="Krasevec N."/>
            <person name="Kuo A."/>
            <person name="Kusch H."/>
            <person name="LaButti K."/>
            <person name="Lagendijk E.L."/>
            <person name="Lapidus A."/>
            <person name="Levasseur A."/>
            <person name="Lindquist E."/>
            <person name="Lipzen A."/>
            <person name="Logrieco A.F."/>
            <person name="MacCabe A."/>
            <person name="Maekelae M.R."/>
            <person name="Malavazi I."/>
            <person name="Melin P."/>
            <person name="Meyer V."/>
            <person name="Mielnichuk N."/>
            <person name="Miskei M."/>
            <person name="Molnar A.P."/>
            <person name="Mule G."/>
            <person name="Ngan C.Y."/>
            <person name="Orejas M."/>
            <person name="Orosz E."/>
            <person name="Ouedraogo J.P."/>
            <person name="Overkamp K.M."/>
            <person name="Park H.-S."/>
            <person name="Perrone G."/>
            <person name="Piumi F."/>
            <person name="Punt P.J."/>
            <person name="Ram A.F."/>
            <person name="Ramon A."/>
            <person name="Rauscher S."/>
            <person name="Record E."/>
            <person name="Riano-Pachon D.M."/>
            <person name="Robert V."/>
            <person name="Roehrig J."/>
            <person name="Ruller R."/>
            <person name="Salamov A."/>
            <person name="Salih N.S."/>
            <person name="Samson R.A."/>
            <person name="Sandor E."/>
            <person name="Sanguinetti M."/>
            <person name="Schuetze T."/>
            <person name="Sepcic K."/>
            <person name="Shelest E."/>
            <person name="Sherlock G."/>
            <person name="Sophianopoulou V."/>
            <person name="Squina F.M."/>
            <person name="Sun H."/>
            <person name="Susca A."/>
            <person name="Todd R.B."/>
            <person name="Tsang A."/>
            <person name="Unkles S.E."/>
            <person name="van de Wiele N."/>
            <person name="van Rossen-Uffink D."/>
            <person name="Oliveira J.V."/>
            <person name="Vesth T.C."/>
            <person name="Visser J."/>
            <person name="Yu J.-H."/>
            <person name="Zhou M."/>
            <person name="Andersen M.R."/>
            <person name="Archer D.B."/>
            <person name="Baker S.E."/>
            <person name="Benoit I."/>
            <person name="Brakhage A.A."/>
            <person name="Braus G.H."/>
            <person name="Fischer R."/>
            <person name="Frisvad J.C."/>
            <person name="Goldman G.H."/>
            <person name="Houbraken J."/>
            <person name="Oakley B."/>
            <person name="Pocsi I."/>
            <person name="Scazzocchio C."/>
            <person name="Seiboth B."/>
            <person name="vanKuyk P.A."/>
            <person name="Wortman J."/>
            <person name="Dyer P.S."/>
            <person name="Grigoriev I.V."/>
        </authorList>
    </citation>
    <scope>NUCLEOTIDE SEQUENCE [LARGE SCALE GENOMIC DNA]</scope>
    <source>
        <strain evidence="9">CBS 593.65</strain>
    </source>
</reference>
<dbReference type="RefSeq" id="XP_040696226.1">
    <property type="nucleotide sequence ID" value="XM_040851202.1"/>
</dbReference>
<keyword evidence="5 6" id="KW-0472">Membrane</keyword>
<dbReference type="Proteomes" id="UP000184356">
    <property type="component" value="Unassembled WGS sequence"/>
</dbReference>
<dbReference type="AlphaFoldDB" id="A0A1L9SYZ9"/>
<sequence>MDTTKVLVDVDVDEEYSYEEQRKIIHRVDRRLVLSCGLAYCISLMDRTNVSMASIAGMNEDLELNVGFRYSIMVLVFFIPYIFFQPLATAVIRKVGPRLFISSIVITWGACLVGFAFSPTWQVLTGLRAVLGILEAGFFPGSVYLLSCWYSRYDVQQRYSAFYIIGCVASALTGILSFGFSQMDGILGHSGWMWIFIMQAVVTFVVGIVCFIFVVDFPDKAHRAWGFLSERECAFVLRRLDRDRSDANPEPFNMRKFLRPALNLKIWGLGMIFFCLTTLNYSIFYFLPIILRENMGYGVAASQCLVAPPYVLAGLLMWATSWAGDKYRLRGPILVLNSVITLIGLPIMGFASSAGVRYFGVFITTAGTNANIPASMAYQANNIRGQWTRAFASASLVGLGGVGGIAGSLVFRSQDAPRYLPGIWASIACQLLLITIVGLLSIHFWISNRKADRGEKIIEGSATFRYTL</sequence>
<evidence type="ECO:0000256" key="4">
    <source>
        <dbReference type="ARBA" id="ARBA00022989"/>
    </source>
</evidence>
<dbReference type="InterPro" id="IPR020846">
    <property type="entry name" value="MFS_dom"/>
</dbReference>
<keyword evidence="9" id="KW-1185">Reference proteome</keyword>
<feature type="transmembrane region" description="Helical" evidence="6">
    <location>
        <begin position="70"/>
        <end position="92"/>
    </location>
</feature>
<dbReference type="STRING" id="1036612.A0A1L9SYZ9"/>
<feature type="domain" description="Major facilitator superfamily (MFS) profile" evidence="7">
    <location>
        <begin position="32"/>
        <end position="450"/>
    </location>
</feature>
<feature type="transmembrane region" description="Helical" evidence="6">
    <location>
        <begin position="32"/>
        <end position="50"/>
    </location>
</feature>
<feature type="transmembrane region" description="Helical" evidence="6">
    <location>
        <begin position="390"/>
        <end position="411"/>
    </location>
</feature>
<keyword evidence="2" id="KW-0813">Transport</keyword>
<feature type="transmembrane region" description="Helical" evidence="6">
    <location>
        <begin position="99"/>
        <end position="117"/>
    </location>
</feature>
<evidence type="ECO:0000256" key="6">
    <source>
        <dbReference type="SAM" id="Phobius"/>
    </source>
</evidence>
<dbReference type="GO" id="GO:0016020">
    <property type="term" value="C:membrane"/>
    <property type="evidence" value="ECO:0007669"/>
    <property type="project" value="UniProtKB-SubCell"/>
</dbReference>
<dbReference type="Pfam" id="PF07690">
    <property type="entry name" value="MFS_1"/>
    <property type="match status" value="1"/>
</dbReference>
<feature type="transmembrane region" description="Helical" evidence="6">
    <location>
        <begin position="129"/>
        <end position="149"/>
    </location>
</feature>
<keyword evidence="3 6" id="KW-0812">Transmembrane</keyword>
<protein>
    <recommendedName>
        <fullName evidence="7">Major facilitator superfamily (MFS) profile domain-containing protein</fullName>
    </recommendedName>
</protein>
<dbReference type="InterPro" id="IPR011701">
    <property type="entry name" value="MFS"/>
</dbReference>